<dbReference type="FunCoup" id="T1G7I6">
    <property type="interactions" value="15"/>
</dbReference>
<feature type="compositionally biased region" description="Basic residues" evidence="4">
    <location>
        <begin position="523"/>
        <end position="534"/>
    </location>
</feature>
<reference evidence="6 8" key="2">
    <citation type="journal article" date="2013" name="Nature">
        <title>Insights into bilaterian evolution from three spiralian genomes.</title>
        <authorList>
            <person name="Simakov O."/>
            <person name="Marletaz F."/>
            <person name="Cho S.J."/>
            <person name="Edsinger-Gonzales E."/>
            <person name="Havlak P."/>
            <person name="Hellsten U."/>
            <person name="Kuo D.H."/>
            <person name="Larsson T."/>
            <person name="Lv J."/>
            <person name="Arendt D."/>
            <person name="Savage R."/>
            <person name="Osoegawa K."/>
            <person name="de Jong P."/>
            <person name="Grimwood J."/>
            <person name="Chapman J.A."/>
            <person name="Shapiro H."/>
            <person name="Aerts A."/>
            <person name="Otillar R.P."/>
            <person name="Terry A.Y."/>
            <person name="Boore J.L."/>
            <person name="Grigoriev I.V."/>
            <person name="Lindberg D.R."/>
            <person name="Seaver E.C."/>
            <person name="Weisblat D.A."/>
            <person name="Putnam N.H."/>
            <person name="Rokhsar D.S."/>
        </authorList>
    </citation>
    <scope>NUCLEOTIDE SEQUENCE</scope>
</reference>
<dbReference type="KEGG" id="hro:HELRODRAFT_89874"/>
<dbReference type="PANTHER" id="PTHR22940">
    <property type="entry name" value="TIMEOUT/TIMELESS-2"/>
    <property type="match status" value="1"/>
</dbReference>
<evidence type="ECO:0000256" key="1">
    <source>
        <dbReference type="ARBA" id="ARBA00004123"/>
    </source>
</evidence>
<evidence type="ECO:0000313" key="8">
    <source>
        <dbReference type="Proteomes" id="UP000015101"/>
    </source>
</evidence>
<dbReference type="AlphaFoldDB" id="T1G7I6"/>
<dbReference type="InParanoid" id="T1G7I6"/>
<feature type="domain" description="Timeless N-terminal" evidence="5">
    <location>
        <begin position="20"/>
        <end position="281"/>
    </location>
</feature>
<dbReference type="CTD" id="20217033"/>
<sequence>MSAELQATCASLGYSDEDGHYQREPDCLESIKDLIRFLKRDDETCSIRRQLGSAAILQNDLIPILKLIGSNLVFLETVLRLLVNLTQPACLCFREQIPDDKLARQNLLEVESYLLDYKESFVDEVLFSILSTELGNLLQKEWSDREEEDRMLIERIVLLVRNVLLIPTDLEKEQRTDDDASIHDQILWSLHSGGFIDLLLYIASSDDERALALHVLEITSLIFMEQTPDQLASCGTSRPADDKAKDTKELELMLDKERHSRRASILKCGSRHSRFGGTFQMKDFKSISDRDFIFEGVFKMNLSKGKVGRRKAKNRRPIAEAEVVRRSTFVVRSMLKEFCVQFLENCYNPLMRVVKDALIRSKAQENDESYYFKVMTFIMHFNRKFEFKSALVGETLSITTFHYVTTQLIKYHELVLSDKKDAIIWSKRMHLALRAYNELLQCIMKMDQSDESSVRESSRVIKSNIFYTMEYRDLFLLLLKKYDVTKQSRQFLQDLLEANHVFVRMLELTCRADRHLVIQRKKRRIRRRRRKKKKETTMVEKDEGDNDYQHHHHYYYHYHIVAPSRASKVDGRASLGCHK</sequence>
<dbReference type="Proteomes" id="UP000015101">
    <property type="component" value="Unassembled WGS sequence"/>
</dbReference>
<reference evidence="8" key="1">
    <citation type="submission" date="2012-12" db="EMBL/GenBank/DDBJ databases">
        <authorList>
            <person name="Hellsten U."/>
            <person name="Grimwood J."/>
            <person name="Chapman J.A."/>
            <person name="Shapiro H."/>
            <person name="Aerts A."/>
            <person name="Otillar R.P."/>
            <person name="Terry A.Y."/>
            <person name="Boore J.L."/>
            <person name="Simakov O."/>
            <person name="Marletaz F."/>
            <person name="Cho S.-J."/>
            <person name="Edsinger-Gonzales E."/>
            <person name="Havlak P."/>
            <person name="Kuo D.-H."/>
            <person name="Larsson T."/>
            <person name="Lv J."/>
            <person name="Arendt D."/>
            <person name="Savage R."/>
            <person name="Osoegawa K."/>
            <person name="de Jong P."/>
            <person name="Lindberg D.R."/>
            <person name="Seaver E.C."/>
            <person name="Weisblat D.A."/>
            <person name="Putnam N.H."/>
            <person name="Grigoriev I.V."/>
            <person name="Rokhsar D.S."/>
        </authorList>
    </citation>
    <scope>NUCLEOTIDE SEQUENCE</scope>
</reference>
<evidence type="ECO:0000313" key="6">
    <source>
        <dbReference type="EMBL" id="ESN92145.1"/>
    </source>
</evidence>
<evidence type="ECO:0000313" key="7">
    <source>
        <dbReference type="EnsemblMetazoa" id="HelroP89874"/>
    </source>
</evidence>
<feature type="region of interest" description="Disordered" evidence="4">
    <location>
        <begin position="523"/>
        <end position="545"/>
    </location>
</feature>
<reference evidence="7" key="3">
    <citation type="submission" date="2015-06" db="UniProtKB">
        <authorList>
            <consortium name="EnsemblMetazoa"/>
        </authorList>
    </citation>
    <scope>IDENTIFICATION</scope>
</reference>
<dbReference type="PANTHER" id="PTHR22940:SF4">
    <property type="entry name" value="PROTEIN TIMELESS HOMOLOG"/>
    <property type="match status" value="1"/>
</dbReference>
<gene>
    <name evidence="7" type="primary">20217033</name>
    <name evidence="6" type="ORF">HELRODRAFT_89874</name>
</gene>
<dbReference type="eggNOG" id="KOG1974">
    <property type="taxonomic scope" value="Eukaryota"/>
</dbReference>
<dbReference type="InterPro" id="IPR044998">
    <property type="entry name" value="Timeless"/>
</dbReference>
<keyword evidence="8" id="KW-1185">Reference proteome</keyword>
<keyword evidence="2" id="KW-0539">Nucleus</keyword>
<dbReference type="GeneID" id="20217033"/>
<dbReference type="Pfam" id="PF04821">
    <property type="entry name" value="TIMELESS"/>
    <property type="match status" value="1"/>
</dbReference>
<dbReference type="InterPro" id="IPR006906">
    <property type="entry name" value="Timeless_N"/>
</dbReference>
<name>T1G7I6_HELRO</name>
<accession>T1G7I6</accession>
<proteinExistence type="predicted"/>
<evidence type="ECO:0000259" key="5">
    <source>
        <dbReference type="Pfam" id="PF04821"/>
    </source>
</evidence>
<evidence type="ECO:0000256" key="3">
    <source>
        <dbReference type="ARBA" id="ARBA00023306"/>
    </source>
</evidence>
<dbReference type="STRING" id="6412.T1G7I6"/>
<dbReference type="EMBL" id="AMQM01007797">
    <property type="status" value="NOT_ANNOTATED_CDS"/>
    <property type="molecule type" value="Genomic_DNA"/>
</dbReference>
<dbReference type="OMA" id="MEHYYEM"/>
<dbReference type="RefSeq" id="XP_009029737.1">
    <property type="nucleotide sequence ID" value="XM_009031489.1"/>
</dbReference>
<evidence type="ECO:0000256" key="2">
    <source>
        <dbReference type="ARBA" id="ARBA00023242"/>
    </source>
</evidence>
<dbReference type="OrthoDB" id="310853at2759"/>
<dbReference type="HOGENOM" id="CLU_003493_0_0_1"/>
<comment type="subcellular location">
    <subcellularLocation>
        <location evidence="1">Nucleus</location>
    </subcellularLocation>
</comment>
<dbReference type="EMBL" id="KB097667">
    <property type="protein sequence ID" value="ESN92145.1"/>
    <property type="molecule type" value="Genomic_DNA"/>
</dbReference>
<protein>
    <recommendedName>
        <fullName evidence="5">Timeless N-terminal domain-containing protein</fullName>
    </recommendedName>
</protein>
<dbReference type="GO" id="GO:0005634">
    <property type="term" value="C:nucleus"/>
    <property type="evidence" value="ECO:0007669"/>
    <property type="project" value="UniProtKB-SubCell"/>
</dbReference>
<organism evidence="7 8">
    <name type="scientific">Helobdella robusta</name>
    <name type="common">Californian leech</name>
    <dbReference type="NCBI Taxonomy" id="6412"/>
    <lineage>
        <taxon>Eukaryota</taxon>
        <taxon>Metazoa</taxon>
        <taxon>Spiralia</taxon>
        <taxon>Lophotrochozoa</taxon>
        <taxon>Annelida</taxon>
        <taxon>Clitellata</taxon>
        <taxon>Hirudinea</taxon>
        <taxon>Rhynchobdellida</taxon>
        <taxon>Glossiphoniidae</taxon>
        <taxon>Helobdella</taxon>
    </lineage>
</organism>
<dbReference type="EnsemblMetazoa" id="HelroT89874">
    <property type="protein sequence ID" value="HelroP89874"/>
    <property type="gene ID" value="HelroG89874"/>
</dbReference>
<keyword evidence="3" id="KW-0131">Cell cycle</keyword>
<evidence type="ECO:0000256" key="4">
    <source>
        <dbReference type="SAM" id="MobiDB-lite"/>
    </source>
</evidence>